<dbReference type="GO" id="GO:0008206">
    <property type="term" value="P:bile acid metabolic process"/>
    <property type="evidence" value="ECO:0007669"/>
    <property type="project" value="UniProtKB-ARBA"/>
</dbReference>
<dbReference type="EMBL" id="CP117826">
    <property type="protein sequence ID" value="XCC61989.1"/>
    <property type="molecule type" value="Genomic_DNA"/>
</dbReference>
<proteinExistence type="inferred from homology"/>
<reference evidence="3" key="1">
    <citation type="submission" date="2023-02" db="EMBL/GenBank/DDBJ databases">
        <title>Gut commensal Christensenella minuta modulates host metabolism via a new class of secondary bile acids.</title>
        <authorList>
            <person name="Liu C."/>
        </authorList>
    </citation>
    <scope>NUCLEOTIDE SEQUENCE</scope>
    <source>
        <strain evidence="3">CA70</strain>
    </source>
</reference>
<dbReference type="InterPro" id="IPR002347">
    <property type="entry name" value="SDR_fam"/>
</dbReference>
<protein>
    <submittedName>
        <fullName evidence="3">SDR family oxidoreductase</fullName>
    </submittedName>
</protein>
<dbReference type="InterPro" id="IPR036291">
    <property type="entry name" value="NAD(P)-bd_dom_sf"/>
</dbReference>
<organism evidence="3">
    <name type="scientific">Christensenella massiliensis</name>
    <dbReference type="NCBI Taxonomy" id="1805714"/>
    <lineage>
        <taxon>Bacteria</taxon>
        <taxon>Bacillati</taxon>
        <taxon>Bacillota</taxon>
        <taxon>Clostridia</taxon>
        <taxon>Christensenellales</taxon>
        <taxon>Christensenellaceae</taxon>
        <taxon>Christensenella</taxon>
    </lineage>
</organism>
<dbReference type="GO" id="GO:0016616">
    <property type="term" value="F:oxidoreductase activity, acting on the CH-OH group of donors, NAD or NADP as acceptor"/>
    <property type="evidence" value="ECO:0007669"/>
    <property type="project" value="TreeGrafter"/>
</dbReference>
<sequence length="258" mass="27528">MFKFDFTGKVALVTGGAEGLGKEFVQTLAEQGADVAFCDVQDEKGKATEKELAEKTGKKIKYWHCDVTDEEQVAQMVSEVVAEFGKIDKLVNNAGRLTYGPIESYSKEQWMQVIDTDLTGPWLVSKEVVKQSMMKNGGGRIVNISSVAGMFGTDAGCPSYHAAKGGVLGLIKGQAVEYAKYGVLVNGVGPGTFLNGGMTSRSKVASNPDTHKKGRCPLKRAGDFGELSGAVIYFLSDENTFTTGQNIMVDGGLTSALN</sequence>
<accession>A0AAU8A828</accession>
<evidence type="ECO:0000256" key="1">
    <source>
        <dbReference type="ARBA" id="ARBA00006484"/>
    </source>
</evidence>
<dbReference type="RefSeq" id="WP_353423301.1">
    <property type="nucleotide sequence ID" value="NZ_CP117826.1"/>
</dbReference>
<dbReference type="PANTHER" id="PTHR42760:SF133">
    <property type="entry name" value="3-OXOACYL-[ACYL-CARRIER-PROTEIN] REDUCTASE"/>
    <property type="match status" value="1"/>
</dbReference>
<dbReference type="Pfam" id="PF13561">
    <property type="entry name" value="adh_short_C2"/>
    <property type="match status" value="1"/>
</dbReference>
<dbReference type="PANTHER" id="PTHR42760">
    <property type="entry name" value="SHORT-CHAIN DEHYDROGENASES/REDUCTASES FAMILY MEMBER"/>
    <property type="match status" value="1"/>
</dbReference>
<comment type="similarity">
    <text evidence="1">Belongs to the short-chain dehydrogenases/reductases (SDR) family.</text>
</comment>
<dbReference type="SUPFAM" id="SSF51735">
    <property type="entry name" value="NAD(P)-binding Rossmann-fold domains"/>
    <property type="match status" value="1"/>
</dbReference>
<gene>
    <name evidence="3" type="ORF">PUP29_10725</name>
</gene>
<dbReference type="PRINTS" id="PR00081">
    <property type="entry name" value="GDHRDH"/>
</dbReference>
<name>A0AAU8A828_9FIRM</name>
<dbReference type="AlphaFoldDB" id="A0AAU8A828"/>
<evidence type="ECO:0000256" key="2">
    <source>
        <dbReference type="ARBA" id="ARBA00023002"/>
    </source>
</evidence>
<dbReference type="PRINTS" id="PR00080">
    <property type="entry name" value="SDRFAMILY"/>
</dbReference>
<dbReference type="FunFam" id="3.40.50.720:FF:000084">
    <property type="entry name" value="Short-chain dehydrogenase reductase"/>
    <property type="match status" value="1"/>
</dbReference>
<keyword evidence="2" id="KW-0560">Oxidoreductase</keyword>
<evidence type="ECO:0000313" key="3">
    <source>
        <dbReference type="EMBL" id="XCC61989.1"/>
    </source>
</evidence>
<dbReference type="Gene3D" id="3.40.50.720">
    <property type="entry name" value="NAD(P)-binding Rossmann-like Domain"/>
    <property type="match status" value="1"/>
</dbReference>